<dbReference type="AlphaFoldDB" id="A0A9D2GK78"/>
<feature type="transmembrane region" description="Helical" evidence="6">
    <location>
        <begin position="148"/>
        <end position="168"/>
    </location>
</feature>
<keyword evidence="2" id="KW-1003">Cell membrane</keyword>
<feature type="transmembrane region" description="Helical" evidence="6">
    <location>
        <begin position="180"/>
        <end position="198"/>
    </location>
</feature>
<sequence length="367" mass="39275">MPEQKEAKLSLSQLVWIATGQVVGAGVVTIVGSALAVTGYSAWFAYSAAVLMGFLRILLQMFFFSALVVPGGVYGMVTRTCGKQFGGLMTISSLINWVARGTAVLSVGNYLAAMFPSQNRVVMALVVWGFLTIANLYGVDVMAKIQSFATPCLLVCLFVFSALCTFHVQPGYMDFTGPDMFLNGLSGWLSAVVLLNYSTNGHSLISNFAPRAKDPKKNIPLAMIITTGIIFCLYTAVGFASGAVLPLEVTANGTLTDTARYLLPTFLYYVFMFGGPIFALLTTMNSGIMNSAMPVLAGVKEGWLPAFLAKQNKHGAYWVSILIIFVVGAVPVCTGMSVSQITNTCLILQGFQNVLILVAGAIFPSKY</sequence>
<dbReference type="PIRSF" id="PIRSF006060">
    <property type="entry name" value="AA_transporter"/>
    <property type="match status" value="1"/>
</dbReference>
<evidence type="ECO:0000313" key="7">
    <source>
        <dbReference type="EMBL" id="HIZ80251.1"/>
    </source>
</evidence>
<dbReference type="EMBL" id="DXBC01000171">
    <property type="protein sequence ID" value="HIZ80251.1"/>
    <property type="molecule type" value="Genomic_DNA"/>
</dbReference>
<dbReference type="PANTHER" id="PTHR42770">
    <property type="entry name" value="AMINO ACID TRANSPORTER-RELATED"/>
    <property type="match status" value="1"/>
</dbReference>
<feature type="transmembrane region" description="Helical" evidence="6">
    <location>
        <begin position="346"/>
        <end position="363"/>
    </location>
</feature>
<organism evidence="7 8">
    <name type="scientific">Candidatus Lachnoclostridium stercorigallinarum</name>
    <dbReference type="NCBI Taxonomy" id="2838634"/>
    <lineage>
        <taxon>Bacteria</taxon>
        <taxon>Bacillati</taxon>
        <taxon>Bacillota</taxon>
        <taxon>Clostridia</taxon>
        <taxon>Lachnospirales</taxon>
        <taxon>Lachnospiraceae</taxon>
    </lineage>
</organism>
<evidence type="ECO:0000256" key="6">
    <source>
        <dbReference type="SAM" id="Phobius"/>
    </source>
</evidence>
<dbReference type="PANTHER" id="PTHR42770:SF7">
    <property type="entry name" value="MEMBRANE PROTEIN"/>
    <property type="match status" value="1"/>
</dbReference>
<feature type="non-terminal residue" evidence="7">
    <location>
        <position position="367"/>
    </location>
</feature>
<accession>A0A9D2GK78</accession>
<comment type="subcellular location">
    <subcellularLocation>
        <location evidence="1">Cell membrane</location>
        <topology evidence="1">Multi-pass membrane protein</topology>
    </subcellularLocation>
</comment>
<keyword evidence="3 6" id="KW-0812">Transmembrane</keyword>
<feature type="transmembrane region" description="Helical" evidence="6">
    <location>
        <begin position="316"/>
        <end position="340"/>
    </location>
</feature>
<evidence type="ECO:0000256" key="1">
    <source>
        <dbReference type="ARBA" id="ARBA00004651"/>
    </source>
</evidence>
<dbReference type="Pfam" id="PF13520">
    <property type="entry name" value="AA_permease_2"/>
    <property type="match status" value="1"/>
</dbReference>
<feature type="transmembrane region" description="Helical" evidence="6">
    <location>
        <begin position="43"/>
        <end position="73"/>
    </location>
</feature>
<dbReference type="InterPro" id="IPR050367">
    <property type="entry name" value="APC_superfamily"/>
</dbReference>
<proteinExistence type="predicted"/>
<protein>
    <submittedName>
        <fullName evidence="7">APC family permease</fullName>
    </submittedName>
</protein>
<name>A0A9D2GK78_9FIRM</name>
<keyword evidence="5 6" id="KW-0472">Membrane</keyword>
<feature type="transmembrane region" description="Helical" evidence="6">
    <location>
        <begin position="261"/>
        <end position="281"/>
    </location>
</feature>
<feature type="transmembrane region" description="Helical" evidence="6">
    <location>
        <begin position="14"/>
        <end position="37"/>
    </location>
</feature>
<reference evidence="7" key="1">
    <citation type="journal article" date="2021" name="PeerJ">
        <title>Extensive microbial diversity within the chicken gut microbiome revealed by metagenomics and culture.</title>
        <authorList>
            <person name="Gilroy R."/>
            <person name="Ravi A."/>
            <person name="Getino M."/>
            <person name="Pursley I."/>
            <person name="Horton D.L."/>
            <person name="Alikhan N.F."/>
            <person name="Baker D."/>
            <person name="Gharbi K."/>
            <person name="Hall N."/>
            <person name="Watson M."/>
            <person name="Adriaenssens E.M."/>
            <person name="Foster-Nyarko E."/>
            <person name="Jarju S."/>
            <person name="Secka A."/>
            <person name="Antonio M."/>
            <person name="Oren A."/>
            <person name="Chaudhuri R.R."/>
            <person name="La Ragione R."/>
            <person name="Hildebrand F."/>
            <person name="Pallen M.J."/>
        </authorList>
    </citation>
    <scope>NUCLEOTIDE SEQUENCE</scope>
    <source>
        <strain evidence="7">ChiBcec1-1093</strain>
    </source>
</reference>
<evidence type="ECO:0000256" key="5">
    <source>
        <dbReference type="ARBA" id="ARBA00023136"/>
    </source>
</evidence>
<evidence type="ECO:0000256" key="4">
    <source>
        <dbReference type="ARBA" id="ARBA00022989"/>
    </source>
</evidence>
<evidence type="ECO:0000313" key="8">
    <source>
        <dbReference type="Proteomes" id="UP000824101"/>
    </source>
</evidence>
<comment type="caution">
    <text evidence="7">The sequence shown here is derived from an EMBL/GenBank/DDBJ whole genome shotgun (WGS) entry which is preliminary data.</text>
</comment>
<dbReference type="InterPro" id="IPR002293">
    <property type="entry name" value="AA/rel_permease1"/>
</dbReference>
<gene>
    <name evidence="7" type="ORF">IAA17_10735</name>
</gene>
<evidence type="ECO:0000256" key="2">
    <source>
        <dbReference type="ARBA" id="ARBA00022475"/>
    </source>
</evidence>
<reference evidence="7" key="2">
    <citation type="submission" date="2021-04" db="EMBL/GenBank/DDBJ databases">
        <authorList>
            <person name="Gilroy R."/>
        </authorList>
    </citation>
    <scope>NUCLEOTIDE SEQUENCE</scope>
    <source>
        <strain evidence="7">ChiBcec1-1093</strain>
    </source>
</reference>
<feature type="transmembrane region" description="Helical" evidence="6">
    <location>
        <begin position="219"/>
        <end position="241"/>
    </location>
</feature>
<dbReference type="Gene3D" id="1.20.1740.10">
    <property type="entry name" value="Amino acid/polyamine transporter I"/>
    <property type="match status" value="1"/>
</dbReference>
<keyword evidence="4 6" id="KW-1133">Transmembrane helix</keyword>
<dbReference type="Proteomes" id="UP000824101">
    <property type="component" value="Unassembled WGS sequence"/>
</dbReference>
<dbReference type="GO" id="GO:0005886">
    <property type="term" value="C:plasma membrane"/>
    <property type="evidence" value="ECO:0007669"/>
    <property type="project" value="UniProtKB-SubCell"/>
</dbReference>
<evidence type="ECO:0000256" key="3">
    <source>
        <dbReference type="ARBA" id="ARBA00022692"/>
    </source>
</evidence>
<dbReference type="GO" id="GO:0022857">
    <property type="term" value="F:transmembrane transporter activity"/>
    <property type="evidence" value="ECO:0007669"/>
    <property type="project" value="InterPro"/>
</dbReference>
<feature type="transmembrane region" description="Helical" evidence="6">
    <location>
        <begin position="121"/>
        <end position="139"/>
    </location>
</feature>